<organism evidence="2 3">
    <name type="scientific">Pseudomonas petrae</name>
    <dbReference type="NCBI Taxonomy" id="2912190"/>
    <lineage>
        <taxon>Bacteria</taxon>
        <taxon>Pseudomonadati</taxon>
        <taxon>Pseudomonadota</taxon>
        <taxon>Gammaproteobacteria</taxon>
        <taxon>Pseudomonadales</taxon>
        <taxon>Pseudomonadaceae</taxon>
        <taxon>Pseudomonas</taxon>
    </lineage>
</organism>
<evidence type="ECO:0000313" key="3">
    <source>
        <dbReference type="Proteomes" id="UP001162905"/>
    </source>
</evidence>
<keyword evidence="1" id="KW-0812">Transmembrane</keyword>
<evidence type="ECO:0000313" key="2">
    <source>
        <dbReference type="EMBL" id="MCF7543333.1"/>
    </source>
</evidence>
<keyword evidence="1" id="KW-0472">Membrane</keyword>
<proteinExistence type="predicted"/>
<dbReference type="Proteomes" id="UP001162905">
    <property type="component" value="Unassembled WGS sequence"/>
</dbReference>
<feature type="transmembrane region" description="Helical" evidence="1">
    <location>
        <begin position="12"/>
        <end position="29"/>
    </location>
</feature>
<comment type="caution">
    <text evidence="2">The sequence shown here is derived from an EMBL/GenBank/DDBJ whole genome shotgun (WGS) entry which is preliminary data.</text>
</comment>
<accession>A0ABS9I8B1</accession>
<keyword evidence="1" id="KW-1133">Transmembrane helix</keyword>
<reference evidence="2" key="1">
    <citation type="submission" date="2022-01" db="EMBL/GenBank/DDBJ databases">
        <title>Pseudomonas sp. nov. isolated from Antarctic regolith.</title>
        <authorList>
            <person name="Novakova D."/>
            <person name="Sedlar K."/>
        </authorList>
    </citation>
    <scope>NUCLEOTIDE SEQUENCE</scope>
    <source>
        <strain evidence="2">P2647</strain>
    </source>
</reference>
<dbReference type="RefSeq" id="WP_237252844.1">
    <property type="nucleotide sequence ID" value="NZ_JAKJXE010000003.1"/>
</dbReference>
<evidence type="ECO:0000256" key="1">
    <source>
        <dbReference type="SAM" id="Phobius"/>
    </source>
</evidence>
<sequence length="90" mass="9920">MSSITRDALRTATLYGLVSMVWLAISDYLLPRLIGDATLLTRAQQTGGYLWLAVSAVLIYLARSRLLRFMGVMRRCLSLLDTAAGQAMPV</sequence>
<feature type="transmembrane region" description="Helical" evidence="1">
    <location>
        <begin position="49"/>
        <end position="66"/>
    </location>
</feature>
<dbReference type="EMBL" id="JAKJXH010000013">
    <property type="protein sequence ID" value="MCF7543333.1"/>
    <property type="molecule type" value="Genomic_DNA"/>
</dbReference>
<name>A0ABS9I8B1_9PSED</name>
<gene>
    <name evidence="2" type="ORF">L4G47_14015</name>
</gene>
<keyword evidence="3" id="KW-1185">Reference proteome</keyword>
<protein>
    <submittedName>
        <fullName evidence="2">Uncharacterized protein</fullName>
    </submittedName>
</protein>